<proteinExistence type="predicted"/>
<accession>A0A9J6QQJ7</accession>
<evidence type="ECO:0000256" key="4">
    <source>
        <dbReference type="ARBA" id="ARBA00023316"/>
    </source>
</evidence>
<organism evidence="7 8">
    <name type="scientific">Hominibacterium faecale</name>
    <dbReference type="NCBI Taxonomy" id="2839743"/>
    <lineage>
        <taxon>Bacteria</taxon>
        <taxon>Bacillati</taxon>
        <taxon>Bacillota</taxon>
        <taxon>Clostridia</taxon>
        <taxon>Peptostreptococcales</taxon>
        <taxon>Anaerovoracaceae</taxon>
        <taxon>Hominibacterium</taxon>
    </lineage>
</organism>
<dbReference type="SUPFAM" id="SSF55846">
    <property type="entry name" value="N-acetylmuramoyl-L-alanine amidase-like"/>
    <property type="match status" value="1"/>
</dbReference>
<dbReference type="PANTHER" id="PTHR30417:SF1">
    <property type="entry name" value="N-ACETYLMURAMOYL-L-ALANINE AMIDASE AMID"/>
    <property type="match status" value="1"/>
</dbReference>
<dbReference type="GO" id="GO:0071555">
    <property type="term" value="P:cell wall organization"/>
    <property type="evidence" value="ECO:0007669"/>
    <property type="project" value="UniProtKB-KW"/>
</dbReference>
<name>A0A9J6QQJ7_9FIRM</name>
<dbReference type="GO" id="GO:0009254">
    <property type="term" value="P:peptidoglycan turnover"/>
    <property type="evidence" value="ECO:0007669"/>
    <property type="project" value="TreeGrafter"/>
</dbReference>
<dbReference type="AlphaFoldDB" id="A0A9J6QQJ7"/>
<evidence type="ECO:0000256" key="3">
    <source>
        <dbReference type="ARBA" id="ARBA00022801"/>
    </source>
</evidence>
<dbReference type="CDD" id="cd06583">
    <property type="entry name" value="PGRP"/>
    <property type="match status" value="1"/>
</dbReference>
<dbReference type="Pfam" id="PF01510">
    <property type="entry name" value="Amidase_2"/>
    <property type="match status" value="1"/>
</dbReference>
<comment type="catalytic activity">
    <reaction evidence="1">
        <text>Hydrolyzes the link between N-acetylmuramoyl residues and L-amino acid residues in certain cell-wall glycopeptides.</text>
        <dbReference type="EC" id="3.5.1.28"/>
    </reaction>
</comment>
<reference evidence="7" key="1">
    <citation type="submission" date="2022-09" db="EMBL/GenBank/DDBJ databases">
        <title>Culturomic study of gut microbiota in children with autism spectrum disorder.</title>
        <authorList>
            <person name="Efimov B.A."/>
            <person name="Chaplin A.V."/>
            <person name="Sokolova S.R."/>
            <person name="Pikina A.P."/>
            <person name="Korzhanova M."/>
            <person name="Belova V."/>
            <person name="Korostin D."/>
        </authorList>
    </citation>
    <scope>NUCLEOTIDE SEQUENCE</scope>
    <source>
        <strain evidence="7">ASD5510</strain>
    </source>
</reference>
<dbReference type="SMART" id="SM00644">
    <property type="entry name" value="Ami_2"/>
    <property type="match status" value="1"/>
</dbReference>
<dbReference type="Proteomes" id="UP001065549">
    <property type="component" value="Unassembled WGS sequence"/>
</dbReference>
<dbReference type="EMBL" id="JAOSHN010000006">
    <property type="protein sequence ID" value="MCU7379592.1"/>
    <property type="molecule type" value="Genomic_DNA"/>
</dbReference>
<gene>
    <name evidence="7" type="ORF">OBO34_14695</name>
</gene>
<dbReference type="GO" id="GO:0009253">
    <property type="term" value="P:peptidoglycan catabolic process"/>
    <property type="evidence" value="ECO:0007669"/>
    <property type="project" value="InterPro"/>
</dbReference>
<feature type="domain" description="N-acetylmuramoyl-L-alanine amidase" evidence="6">
    <location>
        <begin position="76"/>
        <end position="202"/>
    </location>
</feature>
<dbReference type="GO" id="GO:0008745">
    <property type="term" value="F:N-acetylmuramoyl-L-alanine amidase activity"/>
    <property type="evidence" value="ECO:0007669"/>
    <property type="project" value="UniProtKB-EC"/>
</dbReference>
<comment type="caution">
    <text evidence="7">The sequence shown here is derived from an EMBL/GenBank/DDBJ whole genome shotgun (WGS) entry which is preliminary data.</text>
</comment>
<evidence type="ECO:0000256" key="5">
    <source>
        <dbReference type="SAM" id="MobiDB-lite"/>
    </source>
</evidence>
<dbReference type="InterPro" id="IPR051206">
    <property type="entry name" value="NAMLAA_amidase_2"/>
</dbReference>
<evidence type="ECO:0000313" key="8">
    <source>
        <dbReference type="Proteomes" id="UP001065549"/>
    </source>
</evidence>
<evidence type="ECO:0000313" key="7">
    <source>
        <dbReference type="EMBL" id="MCU7379592.1"/>
    </source>
</evidence>
<feature type="region of interest" description="Disordered" evidence="5">
    <location>
        <begin position="1"/>
        <end position="28"/>
    </location>
</feature>
<keyword evidence="8" id="KW-1185">Reference proteome</keyword>
<sequence>MPRTTVARRKTAKKPIRQKTRTKRGKQGERRKRLLVLMFVILALMSVVVLKSCFMTIDISKLDYPSFVQQDFIGKDGHSRTGKSMKRVNDIVIHYVANPGSSAKANRDFFDSSQSSVSAHFVVGLKGEVIQCVPLNEQSSASNDRNPDTISIEVCHPKANGKFNSKTYGALIKLTAWLCDEFGLDEEDVIRHYDITGKDCPKYYVEHPDAWKKLKKDVKKAM</sequence>
<evidence type="ECO:0000259" key="6">
    <source>
        <dbReference type="SMART" id="SM00644"/>
    </source>
</evidence>
<keyword evidence="3" id="KW-0378">Hydrolase</keyword>
<evidence type="ECO:0000256" key="2">
    <source>
        <dbReference type="ARBA" id="ARBA00011901"/>
    </source>
</evidence>
<dbReference type="InterPro" id="IPR036505">
    <property type="entry name" value="Amidase/PGRP_sf"/>
</dbReference>
<dbReference type="PANTHER" id="PTHR30417">
    <property type="entry name" value="N-ACETYLMURAMOYL-L-ALANINE AMIDASE AMID"/>
    <property type="match status" value="1"/>
</dbReference>
<dbReference type="Gene3D" id="3.40.80.10">
    <property type="entry name" value="Peptidoglycan recognition protein-like"/>
    <property type="match status" value="1"/>
</dbReference>
<dbReference type="EC" id="3.5.1.28" evidence="2"/>
<keyword evidence="4" id="KW-0961">Cell wall biogenesis/degradation</keyword>
<protein>
    <recommendedName>
        <fullName evidence="2">N-acetylmuramoyl-L-alanine amidase</fullName>
        <ecNumber evidence="2">3.5.1.28</ecNumber>
    </recommendedName>
</protein>
<evidence type="ECO:0000256" key="1">
    <source>
        <dbReference type="ARBA" id="ARBA00001561"/>
    </source>
</evidence>
<dbReference type="InterPro" id="IPR002502">
    <property type="entry name" value="Amidase_domain"/>
</dbReference>
<dbReference type="RefSeq" id="WP_253020958.1">
    <property type="nucleotide sequence ID" value="NZ_JAOSHN010000006.1"/>
</dbReference>